<organism evidence="1 2">
    <name type="scientific">Paenibacillus sepulcri</name>
    <dbReference type="NCBI Taxonomy" id="359917"/>
    <lineage>
        <taxon>Bacteria</taxon>
        <taxon>Bacillati</taxon>
        <taxon>Bacillota</taxon>
        <taxon>Bacilli</taxon>
        <taxon>Bacillales</taxon>
        <taxon>Paenibacillaceae</taxon>
        <taxon>Paenibacillus</taxon>
    </lineage>
</organism>
<keyword evidence="2" id="KW-1185">Reference proteome</keyword>
<dbReference type="EMBL" id="JAHZIK010000103">
    <property type="protein sequence ID" value="MBW7453682.1"/>
    <property type="molecule type" value="Genomic_DNA"/>
</dbReference>
<evidence type="ECO:0000313" key="2">
    <source>
        <dbReference type="Proteomes" id="UP001519887"/>
    </source>
</evidence>
<comment type="caution">
    <text evidence="1">The sequence shown here is derived from an EMBL/GenBank/DDBJ whole genome shotgun (WGS) entry which is preliminary data.</text>
</comment>
<dbReference type="SUPFAM" id="SSF50475">
    <property type="entry name" value="FMN-binding split barrel"/>
    <property type="match status" value="1"/>
</dbReference>
<accession>A0ABS7BYG4</accession>
<name>A0ABS7BYG4_9BACL</name>
<dbReference type="InterPro" id="IPR012349">
    <property type="entry name" value="Split_barrel_FMN-bd"/>
</dbReference>
<protein>
    <recommendedName>
        <fullName evidence="3">Pyridoxamine 5'-phosphate oxidase putative domain-containing protein</fullName>
    </recommendedName>
</protein>
<gene>
    <name evidence="1" type="ORF">K0U00_06485</name>
</gene>
<dbReference type="RefSeq" id="WP_210037674.1">
    <property type="nucleotide sequence ID" value="NZ_JBHLVU010000022.1"/>
</dbReference>
<evidence type="ECO:0000313" key="1">
    <source>
        <dbReference type="EMBL" id="MBW7453682.1"/>
    </source>
</evidence>
<reference evidence="1 2" key="1">
    <citation type="submission" date="2021-07" db="EMBL/GenBank/DDBJ databases">
        <title>Paenibacillus radiodurans sp. nov., isolated from the southeastern edge of Tengger Desert.</title>
        <authorList>
            <person name="Zhang G."/>
        </authorList>
    </citation>
    <scope>NUCLEOTIDE SEQUENCE [LARGE SCALE GENOMIC DNA]</scope>
    <source>
        <strain evidence="1 2">CCM 7311</strain>
    </source>
</reference>
<proteinExistence type="predicted"/>
<dbReference type="Gene3D" id="2.30.110.10">
    <property type="entry name" value="Electron Transport, Fmn-binding Protein, Chain A"/>
    <property type="match status" value="1"/>
</dbReference>
<dbReference type="NCBIfam" id="NF005232">
    <property type="entry name" value="PRK06733.1"/>
    <property type="match status" value="1"/>
</dbReference>
<dbReference type="Proteomes" id="UP001519887">
    <property type="component" value="Unassembled WGS sequence"/>
</dbReference>
<evidence type="ECO:0008006" key="3">
    <source>
        <dbReference type="Google" id="ProtNLM"/>
    </source>
</evidence>
<sequence length="150" mass="16698">MTETVTALSESLFQQLQNEPFALLHTIDAEAGSPTSSAVSWIYPVNESTLRFAIDGRSRLAVNMLSKADVSVTVFVPGSIQTIYGIARLVKDSLDEVPFKLVCFDIEIGYIRDAMFYGSRLSAMPEYEKTYDKRAADKLDRQVFAAMKKA</sequence>